<dbReference type="KEGG" id="mew:MSWAN_0308"/>
<evidence type="ECO:0000259" key="8">
    <source>
        <dbReference type="Pfam" id="PF13382"/>
    </source>
</evidence>
<dbReference type="EMBL" id="CP002772">
    <property type="protein sequence ID" value="AEG17352.1"/>
    <property type="molecule type" value="Genomic_DNA"/>
</dbReference>
<proteinExistence type="inferred from homology"/>
<reference evidence="9 10" key="1">
    <citation type="journal article" date="2014" name="Int. J. Syst. Evol. Microbiol.">
        <title>Methanobacterium paludis sp. nov. and a novel strain of Methanobacterium lacus isolated from northern peatlands.</title>
        <authorList>
            <person name="Cadillo-Quiroz H."/>
            <person name="Brauer S.L."/>
            <person name="Goodson N."/>
            <person name="Yavitt J.B."/>
            <person name="Zinder S.H."/>
        </authorList>
    </citation>
    <scope>NUCLEOTIDE SEQUENCE [LARGE SCALE GENOMIC DNA]</scope>
    <source>
        <strain evidence="10">DSM 25820 / JCM 18151 / SWAN1</strain>
    </source>
</reference>
<organism evidence="9 10">
    <name type="scientific">Methanobacterium paludis (strain DSM 25820 / JCM 18151 / SWAN1)</name>
    <dbReference type="NCBI Taxonomy" id="868131"/>
    <lineage>
        <taxon>Archaea</taxon>
        <taxon>Methanobacteriati</taxon>
        <taxon>Methanobacteriota</taxon>
        <taxon>Methanomada group</taxon>
        <taxon>Methanobacteria</taxon>
        <taxon>Methanobacteriales</taxon>
        <taxon>Methanobacteriaceae</taxon>
        <taxon>Methanobacterium</taxon>
    </lineage>
</organism>
<dbReference type="Gene3D" id="2.30.40.10">
    <property type="entry name" value="Urease, subunit C, domain 1"/>
    <property type="match status" value="1"/>
</dbReference>
<dbReference type="InterPro" id="IPR032466">
    <property type="entry name" value="Metal_Hydrolase"/>
</dbReference>
<dbReference type="InterPro" id="IPR011059">
    <property type="entry name" value="Metal-dep_hydrolase_composite"/>
</dbReference>
<comment type="cofactor">
    <cofactor evidence="6">
        <name>Mn(2+)</name>
        <dbReference type="ChEBI" id="CHEBI:29035"/>
    </cofactor>
</comment>
<keyword evidence="10" id="KW-1185">Reference proteome</keyword>
<dbReference type="AlphaFoldDB" id="F6D2J5"/>
<dbReference type="SUPFAM" id="SSF51338">
    <property type="entry name" value="Composite domain of metallo-dependent hydrolases"/>
    <property type="match status" value="1"/>
</dbReference>
<dbReference type="InterPro" id="IPR006679">
    <property type="entry name" value="Adenine_deam"/>
</dbReference>
<dbReference type="HOGENOM" id="CLU_027935_0_0_2"/>
<dbReference type="PANTHER" id="PTHR11113">
    <property type="entry name" value="N-ACETYLGLUCOSAMINE-6-PHOSPHATE DEACETYLASE"/>
    <property type="match status" value="1"/>
</dbReference>
<evidence type="ECO:0000256" key="1">
    <source>
        <dbReference type="ARBA" id="ARBA00006773"/>
    </source>
</evidence>
<evidence type="ECO:0000313" key="10">
    <source>
        <dbReference type="Proteomes" id="UP000009231"/>
    </source>
</evidence>
<evidence type="ECO:0000256" key="2">
    <source>
        <dbReference type="ARBA" id="ARBA00012782"/>
    </source>
</evidence>
<feature type="domain" description="Amidohydrolase-related" evidence="7">
    <location>
        <begin position="35"/>
        <end position="309"/>
    </location>
</feature>
<dbReference type="PANTHER" id="PTHR11113:SF2">
    <property type="entry name" value="ADENINE DEAMINASE"/>
    <property type="match status" value="1"/>
</dbReference>
<keyword evidence="4 6" id="KW-0464">Manganese</keyword>
<dbReference type="STRING" id="868131.MSWAN_0308"/>
<dbReference type="InterPro" id="IPR026912">
    <property type="entry name" value="Adenine_deam_C"/>
</dbReference>
<dbReference type="EC" id="3.5.4.2" evidence="2 6"/>
<keyword evidence="3 6" id="KW-0378">Hydrolase</keyword>
<feature type="domain" description="Adenine deaminase C-terminal" evidence="8">
    <location>
        <begin position="367"/>
        <end position="532"/>
    </location>
</feature>
<protein>
    <recommendedName>
        <fullName evidence="2 6">Adenine deaminase</fullName>
        <shortName evidence="6">Adenase</shortName>
        <shortName evidence="6">Adenine aminase</shortName>
        <ecNumber evidence="2 6">3.5.4.2</ecNumber>
    </recommendedName>
</protein>
<dbReference type="GO" id="GO:0006146">
    <property type="term" value="P:adenine catabolic process"/>
    <property type="evidence" value="ECO:0007669"/>
    <property type="project" value="InterPro"/>
</dbReference>
<comment type="similarity">
    <text evidence="1 6">Belongs to the metallo-dependent hydrolases superfamily. Adenine deaminase family.</text>
</comment>
<dbReference type="NCBIfam" id="TIGR01178">
    <property type="entry name" value="ade"/>
    <property type="match status" value="1"/>
</dbReference>
<dbReference type="SUPFAM" id="SSF51556">
    <property type="entry name" value="Metallo-dependent hydrolases"/>
    <property type="match status" value="1"/>
</dbReference>
<dbReference type="Pfam" id="PF01979">
    <property type="entry name" value="Amidohydro_1"/>
    <property type="match status" value="1"/>
</dbReference>
<dbReference type="eggNOG" id="arCOG00693">
    <property type="taxonomic scope" value="Archaea"/>
</dbReference>
<evidence type="ECO:0000313" key="9">
    <source>
        <dbReference type="EMBL" id="AEG17352.1"/>
    </source>
</evidence>
<evidence type="ECO:0000256" key="4">
    <source>
        <dbReference type="ARBA" id="ARBA00023211"/>
    </source>
</evidence>
<dbReference type="InterPro" id="IPR006680">
    <property type="entry name" value="Amidohydro-rel"/>
</dbReference>
<dbReference type="Pfam" id="PF13382">
    <property type="entry name" value="Adenine_deam_C"/>
    <property type="match status" value="1"/>
</dbReference>
<dbReference type="RefSeq" id="WP_013824854.1">
    <property type="nucleotide sequence ID" value="NC_015574.1"/>
</dbReference>
<dbReference type="Proteomes" id="UP000009231">
    <property type="component" value="Chromosome"/>
</dbReference>
<dbReference type="GO" id="GO:0000034">
    <property type="term" value="F:adenine deaminase activity"/>
    <property type="evidence" value="ECO:0007669"/>
    <property type="project" value="UniProtKB-UniRule"/>
</dbReference>
<evidence type="ECO:0000256" key="5">
    <source>
        <dbReference type="ARBA" id="ARBA00047720"/>
    </source>
</evidence>
<accession>F6D2J5</accession>
<dbReference type="GeneID" id="10667792"/>
<name>F6D2J5_METPW</name>
<gene>
    <name evidence="6" type="primary">ade</name>
    <name evidence="9" type="ordered locus">MSWAN_0308</name>
</gene>
<dbReference type="HAMAP" id="MF_01518">
    <property type="entry name" value="Adenine_deamin"/>
    <property type="match status" value="1"/>
</dbReference>
<evidence type="ECO:0000256" key="3">
    <source>
        <dbReference type="ARBA" id="ARBA00022801"/>
    </source>
</evidence>
<evidence type="ECO:0000259" key="7">
    <source>
        <dbReference type="Pfam" id="PF01979"/>
    </source>
</evidence>
<sequence length="540" mass="58720">MLNVFTEEIYPAEIEVQNGFINCVKPVKKEFNNLILPGFIDAHIHIESSMLTPSRFAEAVVPRGTTSVVSDPHEIANVMGFDGIKYMINDSNSVPLKVFFTAPSCVPATPFETSGAVLGPEEIEKLLEKEDMVALGEMMNFPGVLGEDPSVMGKIEIAKRLGKPIDGHAPLLSGAELCKYVSAGISTDHECSNVAEVMEKRRLGMKIMLREGSSANNLKDLVPAGGDFIVSDDKHPEDLLVGHVDEMLKKAVQYGLDPIEAVKMVTINPSEHYNLNLGSISPGRAADLVVVDGLRNFDVKKVFIDGKLVSSDGKPEFSVKPAKIGTSLSLTQKKPSDFDIYSRQNYEENKKTKNGETVRVIDVVEGQLFTMESEAGLRIDEGKLMPDTVKDVLKIAVVERYGHNRISNAFVHGFGLKEGAIASSVAHDSHNIIVVGTSSHDMADAVNTVIKSKGGLAAVSNGEYCTLELPVGGLMSTENVSKVSSRLISLHKFVSEMGCKLKSPFMSMSFMALLVIPQLKISDKGLFDVEKFDFVDVIKD</sequence>
<dbReference type="Gene3D" id="3.20.20.140">
    <property type="entry name" value="Metal-dependent hydrolases"/>
    <property type="match status" value="1"/>
</dbReference>
<dbReference type="CDD" id="cd01295">
    <property type="entry name" value="AdeC"/>
    <property type="match status" value="1"/>
</dbReference>
<comment type="catalytic activity">
    <reaction evidence="5 6">
        <text>adenine + H2O + H(+) = hypoxanthine + NH4(+)</text>
        <dbReference type="Rhea" id="RHEA:23688"/>
        <dbReference type="ChEBI" id="CHEBI:15377"/>
        <dbReference type="ChEBI" id="CHEBI:15378"/>
        <dbReference type="ChEBI" id="CHEBI:16708"/>
        <dbReference type="ChEBI" id="CHEBI:17368"/>
        <dbReference type="ChEBI" id="CHEBI:28938"/>
        <dbReference type="EC" id="3.5.4.2"/>
    </reaction>
</comment>
<evidence type="ECO:0000256" key="6">
    <source>
        <dbReference type="HAMAP-Rule" id="MF_01518"/>
    </source>
</evidence>